<accession>A0ABW6SNQ5</accession>
<comment type="caution">
    <text evidence="1">The sequence shown here is derived from an EMBL/GenBank/DDBJ whole genome shotgun (WGS) entry which is preliminary data.</text>
</comment>
<reference evidence="1 2" key="1">
    <citation type="submission" date="2024-10" db="EMBL/GenBank/DDBJ databases">
        <title>The Natural Products Discovery Center: Release of the First 8490 Sequenced Strains for Exploring Actinobacteria Biosynthetic Diversity.</title>
        <authorList>
            <person name="Kalkreuter E."/>
            <person name="Kautsar S.A."/>
            <person name="Yang D."/>
            <person name="Bader C.D."/>
            <person name="Teijaro C.N."/>
            <person name="Fluegel L."/>
            <person name="Davis C.M."/>
            <person name="Simpson J.R."/>
            <person name="Lauterbach L."/>
            <person name="Steele A.D."/>
            <person name="Gui C."/>
            <person name="Meng S."/>
            <person name="Li G."/>
            <person name="Viehrig K."/>
            <person name="Ye F."/>
            <person name="Su P."/>
            <person name="Kiefer A.F."/>
            <person name="Nichols A."/>
            <person name="Cepeda A.J."/>
            <person name="Yan W."/>
            <person name="Fan B."/>
            <person name="Jiang Y."/>
            <person name="Adhikari A."/>
            <person name="Zheng C.-J."/>
            <person name="Schuster L."/>
            <person name="Cowan T.M."/>
            <person name="Smanski M.J."/>
            <person name="Chevrette M.G."/>
            <person name="De Carvalho L.P.S."/>
            <person name="Shen B."/>
        </authorList>
    </citation>
    <scope>NUCLEOTIDE SEQUENCE [LARGE SCALE GENOMIC DNA]</scope>
    <source>
        <strain evidence="1 2">NPDC002173</strain>
    </source>
</reference>
<dbReference type="EMBL" id="JBIASD010000004">
    <property type="protein sequence ID" value="MFF3665385.1"/>
    <property type="molecule type" value="Genomic_DNA"/>
</dbReference>
<proteinExistence type="predicted"/>
<sequence length="187" mass="20130">MSPSDQLVAPVPAPAFAQQPAVVSDEARRTLVAALLDKHQEHGRRAVEHEGKVALLAAEVAKERQAGDPLRAKIAELQARLKEIDDRADAMTQEMKKEGLLARQRRDVEQQFAQAAVTFGADFPEAARGEQVDPNPTGLLDGVEVCPCGRPMRWDHGRNAYVHDIPGGFELAGASCRHAPAEGGGDS</sequence>
<organism evidence="1 2">
    <name type="scientific">Microtetraspora malaysiensis</name>
    <dbReference type="NCBI Taxonomy" id="161358"/>
    <lineage>
        <taxon>Bacteria</taxon>
        <taxon>Bacillati</taxon>
        <taxon>Actinomycetota</taxon>
        <taxon>Actinomycetes</taxon>
        <taxon>Streptosporangiales</taxon>
        <taxon>Streptosporangiaceae</taxon>
        <taxon>Microtetraspora</taxon>
    </lineage>
</organism>
<dbReference type="Proteomes" id="UP001602013">
    <property type="component" value="Unassembled WGS sequence"/>
</dbReference>
<evidence type="ECO:0000313" key="2">
    <source>
        <dbReference type="Proteomes" id="UP001602013"/>
    </source>
</evidence>
<evidence type="ECO:0000313" key="1">
    <source>
        <dbReference type="EMBL" id="MFF3665385.1"/>
    </source>
</evidence>
<name>A0ABW6SNQ5_9ACTN</name>
<dbReference type="RefSeq" id="WP_387409381.1">
    <property type="nucleotide sequence ID" value="NZ_JBIASD010000004.1"/>
</dbReference>
<gene>
    <name evidence="1" type="ORF">ACFYXI_07305</name>
</gene>
<keyword evidence="2" id="KW-1185">Reference proteome</keyword>
<protein>
    <submittedName>
        <fullName evidence="1">Uncharacterized protein</fullName>
    </submittedName>
</protein>